<organism evidence="1 2">
    <name type="scientific">Kitasatospora gansuensis</name>
    <dbReference type="NCBI Taxonomy" id="258050"/>
    <lineage>
        <taxon>Bacteria</taxon>
        <taxon>Bacillati</taxon>
        <taxon>Actinomycetota</taxon>
        <taxon>Actinomycetes</taxon>
        <taxon>Kitasatosporales</taxon>
        <taxon>Streptomycetaceae</taxon>
        <taxon>Kitasatospora</taxon>
    </lineage>
</organism>
<accession>A0A7W7S7K3</accession>
<protein>
    <submittedName>
        <fullName evidence="1">Uncharacterized protein</fullName>
    </submittedName>
</protein>
<gene>
    <name evidence="1" type="ORF">F4556_000687</name>
</gene>
<proteinExistence type="predicted"/>
<reference evidence="1 2" key="1">
    <citation type="submission" date="2020-08" db="EMBL/GenBank/DDBJ databases">
        <title>Sequencing the genomes of 1000 actinobacteria strains.</title>
        <authorList>
            <person name="Klenk H.-P."/>
        </authorList>
    </citation>
    <scope>NUCLEOTIDE SEQUENCE [LARGE SCALE GENOMIC DNA]</scope>
    <source>
        <strain evidence="1 2">DSM 44786</strain>
    </source>
</reference>
<dbReference type="Proteomes" id="UP000573327">
    <property type="component" value="Unassembled WGS sequence"/>
</dbReference>
<evidence type="ECO:0000313" key="1">
    <source>
        <dbReference type="EMBL" id="MBB4945152.1"/>
    </source>
</evidence>
<keyword evidence="2" id="KW-1185">Reference proteome</keyword>
<evidence type="ECO:0000313" key="2">
    <source>
        <dbReference type="Proteomes" id="UP000573327"/>
    </source>
</evidence>
<dbReference type="RefSeq" id="WP_184911482.1">
    <property type="nucleotide sequence ID" value="NZ_JACHJR010000001.1"/>
</dbReference>
<dbReference type="EMBL" id="JACHJR010000001">
    <property type="protein sequence ID" value="MBB4945152.1"/>
    <property type="molecule type" value="Genomic_DNA"/>
</dbReference>
<dbReference type="AlphaFoldDB" id="A0A7W7S7K3"/>
<comment type="caution">
    <text evidence="1">The sequence shown here is derived from an EMBL/GenBank/DDBJ whole genome shotgun (WGS) entry which is preliminary data.</text>
</comment>
<sequence>MEITVQWVRTSWTKQSRGGEAAARRNAAPAGFVVPKDRVSAVHVVRMREEGGFQPCESWEALRGVALGLREADGRLRVLPRVDPLFGLPPRPRRPPAVRLLPQQWVRWQLNYRFSSAAGIRDWSYWLDTFNVAYGPADADVFLSAPTVLIDECGPLR</sequence>
<name>A0A7W7S7K3_9ACTN</name>